<dbReference type="RefSeq" id="YP_002154287.1">
    <property type="nucleotide sequence ID" value="NC_011166.1"/>
</dbReference>
<sequence length="538" mass="61382">MKAKTYPVKGMKTEAMQHQFNAKTYPVKGMKTEAMQHQFNALAASLNKRNFAYLMEQGTGKTWTTLADAVRLFLQGRVDALLIVAPKGVHTNWILREIPTHVAIKTLSVDWRGRPTSKKARARLDRLYAETFADEKVLRVFAINVDAINHQAGYDEVERFLKTFKVCAIVDESTRIKNPQAKRAKKIVKLGEKAVARRILSGTPLTRAPTDLFMQFQFLRDGILGTKSYRAFVAEFSVLVPSDDPRMVAIMRKLDGKSTMPPQLVEKDDYGRPVFRNLDKLRSLIEPHSFRVTKKEALPFLPDKVYKRIYFEMSPEQRKVYQRVEEDYHFVLQNEDFMLDVSFDAAAARSKLKQVASGYINVYGEPVILPPEDNPRFAVFTDLLEGLLEEDPERSIIIWAMRIQEIGQIAAYLETQGISFGTYYGDTKEAEREKLIDDFQAKRVQVFLGNPAAAGIGITLTAADVAIYYTTDEDNELRMQSEDRNHRIGTVNSVLYFDLICLDSIDEKIQVSLEWKRNLASYVVDGVFEADVSTRDEI</sequence>
<accession>B5MA43</accession>
<dbReference type="GO" id="GO:0004386">
    <property type="term" value="F:helicase activity"/>
    <property type="evidence" value="ECO:0007669"/>
    <property type="project" value="UniProtKB-KW"/>
</dbReference>
<dbReference type="CDD" id="cd18793">
    <property type="entry name" value="SF2_C_SNF"/>
    <property type="match status" value="1"/>
</dbReference>
<evidence type="ECO:0000259" key="2">
    <source>
        <dbReference type="PROSITE" id="PS51194"/>
    </source>
</evidence>
<evidence type="ECO:0000313" key="4">
    <source>
        <dbReference type="Proteomes" id="UP000008822"/>
    </source>
</evidence>
<reference evidence="3 4" key="1">
    <citation type="journal article" date="2009" name="Environ. Microbiol.">
        <title>Comparative analysis of the widespread and conserved PB1-like viruses infecting Pseudomonas aeruginosa.</title>
        <authorList>
            <person name="Ceyssens P.J."/>
            <person name="Miroshnikov K."/>
            <person name="Mattheus W."/>
            <person name="Krylov V."/>
            <person name="Robben J."/>
            <person name="Noben J.P."/>
            <person name="Vanderschraeghe S."/>
            <person name="Sykilinda N."/>
            <person name="Kropinski A.M."/>
            <person name="Volckaert G."/>
            <person name="Mesyanzhinov V."/>
            <person name="Lavigne R."/>
        </authorList>
    </citation>
    <scope>NUCLEOTIDE SEQUENCE [LARGE SCALE GENOMIC DNA]</scope>
</reference>
<protein>
    <submittedName>
        <fullName evidence="3">Putative helicase</fullName>
    </submittedName>
</protein>
<dbReference type="EMBL" id="FM201282">
    <property type="protein sequence ID" value="CAR31296.1"/>
    <property type="molecule type" value="Genomic_DNA"/>
</dbReference>
<dbReference type="InterPro" id="IPR038718">
    <property type="entry name" value="SNF2-like_sf"/>
</dbReference>
<keyword evidence="1" id="KW-0378">Hydrolase</keyword>
<evidence type="ECO:0000313" key="3">
    <source>
        <dbReference type="EMBL" id="CAR31296.1"/>
    </source>
</evidence>
<keyword evidence="3" id="KW-0347">Helicase</keyword>
<dbReference type="SMART" id="SM00490">
    <property type="entry name" value="HELICc"/>
    <property type="match status" value="1"/>
</dbReference>
<feature type="domain" description="Helicase C-terminal" evidence="2">
    <location>
        <begin position="379"/>
        <end position="527"/>
    </location>
</feature>
<dbReference type="PROSITE" id="PS51194">
    <property type="entry name" value="HELICASE_CTER"/>
    <property type="match status" value="1"/>
</dbReference>
<dbReference type="SUPFAM" id="SSF52540">
    <property type="entry name" value="P-loop containing nucleoside triphosphate hydrolases"/>
    <property type="match status" value="2"/>
</dbReference>
<dbReference type="GO" id="GO:0005524">
    <property type="term" value="F:ATP binding"/>
    <property type="evidence" value="ECO:0007669"/>
    <property type="project" value="InterPro"/>
</dbReference>
<keyword evidence="3" id="KW-0547">Nucleotide-binding</keyword>
<keyword evidence="4" id="KW-1185">Reference proteome</keyword>
<dbReference type="Pfam" id="PF00176">
    <property type="entry name" value="SNF2-rel_dom"/>
    <property type="match status" value="1"/>
</dbReference>
<proteinExistence type="predicted"/>
<dbReference type="InterPro" id="IPR000330">
    <property type="entry name" value="SNF2_N"/>
</dbReference>
<dbReference type="Gene3D" id="3.40.50.300">
    <property type="entry name" value="P-loop containing nucleotide triphosphate hydrolases"/>
    <property type="match status" value="1"/>
</dbReference>
<organism evidence="3 4">
    <name type="scientific">Pseudomonas phage LMA2</name>
    <dbReference type="NCBI Taxonomy" id="549446"/>
    <lineage>
        <taxon>Viruses</taxon>
        <taxon>Duplodnaviria</taxon>
        <taxon>Heunggongvirae</taxon>
        <taxon>Uroviricota</taxon>
        <taxon>Caudoviricetes</taxon>
        <taxon>Lindbergviridae</taxon>
        <taxon>Pbunavirus</taxon>
        <taxon>Pbunavirus LMA2</taxon>
    </lineage>
</organism>
<dbReference type="InterPro" id="IPR049730">
    <property type="entry name" value="SNF2/RAD54-like_C"/>
</dbReference>
<dbReference type="GO" id="GO:0016787">
    <property type="term" value="F:hydrolase activity"/>
    <property type="evidence" value="ECO:0007669"/>
    <property type="project" value="UniProtKB-KW"/>
</dbReference>
<name>B5MA43_9CAUD</name>
<dbReference type="PANTHER" id="PTHR10799">
    <property type="entry name" value="SNF2/RAD54 HELICASE FAMILY"/>
    <property type="match status" value="1"/>
</dbReference>
<dbReference type="InterPro" id="IPR001650">
    <property type="entry name" value="Helicase_C-like"/>
</dbReference>
<keyword evidence="3" id="KW-0067">ATP-binding</keyword>
<dbReference type="Pfam" id="PF00271">
    <property type="entry name" value="Helicase_C"/>
    <property type="match status" value="1"/>
</dbReference>
<dbReference type="InterPro" id="IPR027417">
    <property type="entry name" value="P-loop_NTPase"/>
</dbReference>
<evidence type="ECO:0000256" key="1">
    <source>
        <dbReference type="ARBA" id="ARBA00022801"/>
    </source>
</evidence>
<dbReference type="GeneID" id="6803812"/>
<dbReference type="KEGG" id="vg:6803812"/>
<dbReference type="Proteomes" id="UP000008822">
    <property type="component" value="Segment"/>
</dbReference>
<dbReference type="Gene3D" id="3.40.50.10810">
    <property type="entry name" value="Tandem AAA-ATPase domain"/>
    <property type="match status" value="1"/>
</dbReference>